<organism evidence="4 5">
    <name type="scientific">Xanthoceras sorbifolium</name>
    <dbReference type="NCBI Taxonomy" id="99658"/>
    <lineage>
        <taxon>Eukaryota</taxon>
        <taxon>Viridiplantae</taxon>
        <taxon>Streptophyta</taxon>
        <taxon>Embryophyta</taxon>
        <taxon>Tracheophyta</taxon>
        <taxon>Spermatophyta</taxon>
        <taxon>Magnoliopsida</taxon>
        <taxon>eudicotyledons</taxon>
        <taxon>Gunneridae</taxon>
        <taxon>Pentapetalae</taxon>
        <taxon>rosids</taxon>
        <taxon>malvids</taxon>
        <taxon>Sapindales</taxon>
        <taxon>Sapindaceae</taxon>
        <taxon>Xanthoceroideae</taxon>
        <taxon>Xanthoceras</taxon>
    </lineage>
</organism>
<keyword evidence="2" id="KW-0217">Developmental protein</keyword>
<name>A0ABQ8IE77_9ROSI</name>
<dbReference type="Proteomes" id="UP000827721">
    <property type="component" value="Unassembled WGS sequence"/>
</dbReference>
<evidence type="ECO:0000256" key="3">
    <source>
        <dbReference type="ARBA" id="ARBA00022604"/>
    </source>
</evidence>
<proteinExistence type="inferred from homology"/>
<comment type="caution">
    <text evidence="4">The sequence shown here is derived from an EMBL/GenBank/DDBJ whole genome shotgun (WGS) entry which is preliminary data.</text>
</comment>
<dbReference type="Pfam" id="PF02519">
    <property type="entry name" value="Auxin_inducible"/>
    <property type="match status" value="2"/>
</dbReference>
<dbReference type="InterPro" id="IPR003676">
    <property type="entry name" value="SAUR_fam"/>
</dbReference>
<evidence type="ECO:0000256" key="1">
    <source>
        <dbReference type="ARBA" id="ARBA00006974"/>
    </source>
</evidence>
<evidence type="ECO:0000313" key="5">
    <source>
        <dbReference type="Proteomes" id="UP000827721"/>
    </source>
</evidence>
<keyword evidence="3" id="KW-0341">Growth regulation</keyword>
<evidence type="ECO:0000313" key="4">
    <source>
        <dbReference type="EMBL" id="KAH7574953.1"/>
    </source>
</evidence>
<evidence type="ECO:0000256" key="2">
    <source>
        <dbReference type="ARBA" id="ARBA00022473"/>
    </source>
</evidence>
<comment type="similarity">
    <text evidence="1">Belongs to the ARG7 family.</text>
</comment>
<accession>A0ABQ8IE77</accession>
<dbReference type="PANTHER" id="PTHR31929">
    <property type="entry name" value="SAUR-LIKE AUXIN-RESPONSIVE PROTEIN FAMILY-RELATED"/>
    <property type="match status" value="1"/>
</dbReference>
<reference evidence="4 5" key="1">
    <citation type="submission" date="2021-02" db="EMBL/GenBank/DDBJ databases">
        <title>Plant Genome Project.</title>
        <authorList>
            <person name="Zhang R.-G."/>
        </authorList>
    </citation>
    <scope>NUCLEOTIDE SEQUENCE [LARGE SCALE GENOMIC DNA]</scope>
    <source>
        <tissue evidence="4">Leaves</tissue>
    </source>
</reference>
<gene>
    <name evidence="4" type="ORF">JRO89_XS02G0025800</name>
</gene>
<sequence length="244" mass="26706">MGVRLPAAFVAAKQILRRNVLTGSKTASAASASVDVPKGYLAVYVGEAQKKRYIVPVSFLNQPSFQALLSKAEEEFGFDHPTGGLTIPCKEAIFIDLTSHFNHDAKMRWDGECSPNGVNIEVSVVSVTFPVDECHRNLMTVDDGSSMGFRLPGVVLTKQGKPLRIARKGASASLDVPKGFFDVYVGETQMKRFLVPISYLNQPSFQDLLSKSEEEFRFDHPMGGLTIPCREDVFVDVISSLNGS</sequence>
<protein>
    <recommendedName>
        <fullName evidence="6">Small auxin up regulated protein</fullName>
    </recommendedName>
</protein>
<evidence type="ECO:0008006" key="6">
    <source>
        <dbReference type="Google" id="ProtNLM"/>
    </source>
</evidence>
<dbReference type="EMBL" id="JAFEMO010000002">
    <property type="protein sequence ID" value="KAH7574953.1"/>
    <property type="molecule type" value="Genomic_DNA"/>
</dbReference>
<keyword evidence="5" id="KW-1185">Reference proteome</keyword>